<evidence type="ECO:0000256" key="1">
    <source>
        <dbReference type="SAM" id="Phobius"/>
    </source>
</evidence>
<organism evidence="2 3">
    <name type="scientific">Enterocloster clostridioformis</name>
    <dbReference type="NCBI Taxonomy" id="1531"/>
    <lineage>
        <taxon>Bacteria</taxon>
        <taxon>Bacillati</taxon>
        <taxon>Bacillota</taxon>
        <taxon>Clostridia</taxon>
        <taxon>Lachnospirales</taxon>
        <taxon>Lachnospiraceae</taxon>
        <taxon>Enterocloster</taxon>
    </lineage>
</organism>
<feature type="transmembrane region" description="Helical" evidence="1">
    <location>
        <begin position="27"/>
        <end position="50"/>
    </location>
</feature>
<dbReference type="EMBL" id="UAVW01000020">
    <property type="protein sequence ID" value="SQB16471.1"/>
    <property type="molecule type" value="Genomic_DNA"/>
</dbReference>
<name>A0A2X2USA4_9FIRM</name>
<sequence length="54" mass="6089">MYHQKETPPTIYAISHQGGENMDLIKYFILGIGMTINAMIYLIGTIVTFIQNLA</sequence>
<keyword evidence="1" id="KW-0812">Transmembrane</keyword>
<reference evidence="2 3" key="1">
    <citation type="submission" date="2018-06" db="EMBL/GenBank/DDBJ databases">
        <authorList>
            <consortium name="Pathogen Informatics"/>
            <person name="Doyle S."/>
        </authorList>
    </citation>
    <scope>NUCLEOTIDE SEQUENCE [LARGE SCALE GENOMIC DNA]</scope>
    <source>
        <strain evidence="2 3">NCTC11224</strain>
    </source>
</reference>
<keyword evidence="1" id="KW-1133">Transmembrane helix</keyword>
<keyword evidence="3" id="KW-1185">Reference proteome</keyword>
<dbReference type="AlphaFoldDB" id="A0A2X2USA4"/>
<accession>A0A2X2USA4</accession>
<proteinExistence type="predicted"/>
<protein>
    <submittedName>
        <fullName evidence="2">Uncharacterized protein</fullName>
    </submittedName>
</protein>
<evidence type="ECO:0000313" key="3">
    <source>
        <dbReference type="Proteomes" id="UP000251853"/>
    </source>
</evidence>
<evidence type="ECO:0000313" key="2">
    <source>
        <dbReference type="EMBL" id="SQB16471.1"/>
    </source>
</evidence>
<dbReference type="Proteomes" id="UP000251853">
    <property type="component" value="Unassembled WGS sequence"/>
</dbReference>
<keyword evidence="1" id="KW-0472">Membrane</keyword>
<gene>
    <name evidence="2" type="ORF">NCTC11224_05590</name>
</gene>